<name>A0A6B0UK49_IXORI</name>
<reference evidence="1" key="1">
    <citation type="submission" date="2019-12" db="EMBL/GenBank/DDBJ databases">
        <title>An insight into the sialome of adult female Ixodes ricinus ticks feeding for 6 days.</title>
        <authorList>
            <person name="Perner J."/>
            <person name="Ribeiro J.M.C."/>
        </authorList>
    </citation>
    <scope>NUCLEOTIDE SEQUENCE</scope>
    <source>
        <strain evidence="1">Semi-engorged</strain>
        <tissue evidence="1">Salivary glands</tissue>
    </source>
</reference>
<sequence>MEIDRGGFLVPVLAVSQLCIHTLSAEEPLASFCGFFPLLICAVEQAARPDLGCGFNFYSHPVIMRDLCAFLYFPFVSKGRETVSFLRMAPDVPDWIGSSGTSFALSVAEQRL</sequence>
<protein>
    <submittedName>
        <fullName evidence="1">Uncharacterized protein</fullName>
    </submittedName>
</protein>
<organism evidence="1">
    <name type="scientific">Ixodes ricinus</name>
    <name type="common">Common tick</name>
    <name type="synonym">Acarus ricinus</name>
    <dbReference type="NCBI Taxonomy" id="34613"/>
    <lineage>
        <taxon>Eukaryota</taxon>
        <taxon>Metazoa</taxon>
        <taxon>Ecdysozoa</taxon>
        <taxon>Arthropoda</taxon>
        <taxon>Chelicerata</taxon>
        <taxon>Arachnida</taxon>
        <taxon>Acari</taxon>
        <taxon>Parasitiformes</taxon>
        <taxon>Ixodida</taxon>
        <taxon>Ixodoidea</taxon>
        <taxon>Ixodidae</taxon>
        <taxon>Ixodinae</taxon>
        <taxon>Ixodes</taxon>
    </lineage>
</organism>
<accession>A0A6B0UK49</accession>
<proteinExistence type="predicted"/>
<dbReference type="AlphaFoldDB" id="A0A6B0UK49"/>
<dbReference type="EMBL" id="GIFC01007999">
    <property type="protein sequence ID" value="MXU90082.1"/>
    <property type="molecule type" value="Transcribed_RNA"/>
</dbReference>
<evidence type="ECO:0000313" key="1">
    <source>
        <dbReference type="EMBL" id="MXU90082.1"/>
    </source>
</evidence>